<evidence type="ECO:0000313" key="9">
    <source>
        <dbReference type="Proteomes" id="UP000261520"/>
    </source>
</evidence>
<reference evidence="8" key="1">
    <citation type="submission" date="2025-08" db="UniProtKB">
        <authorList>
            <consortium name="Ensembl"/>
        </authorList>
    </citation>
    <scope>IDENTIFICATION</scope>
</reference>
<keyword evidence="4 6" id="KW-0720">Serine protease</keyword>
<organism evidence="8 9">
    <name type="scientific">Periophthalmus magnuspinnatus</name>
    <dbReference type="NCBI Taxonomy" id="409849"/>
    <lineage>
        <taxon>Eukaryota</taxon>
        <taxon>Metazoa</taxon>
        <taxon>Chordata</taxon>
        <taxon>Craniata</taxon>
        <taxon>Vertebrata</taxon>
        <taxon>Euteleostomi</taxon>
        <taxon>Actinopterygii</taxon>
        <taxon>Neopterygii</taxon>
        <taxon>Teleostei</taxon>
        <taxon>Neoteleostei</taxon>
        <taxon>Acanthomorphata</taxon>
        <taxon>Gobiaria</taxon>
        <taxon>Gobiiformes</taxon>
        <taxon>Gobioidei</taxon>
        <taxon>Gobiidae</taxon>
        <taxon>Oxudercinae</taxon>
        <taxon>Periophthalmus</taxon>
    </lineage>
</organism>
<dbReference type="Ensembl" id="ENSPMGT00000008465.1">
    <property type="protein sequence ID" value="ENSPMGP00000007954.1"/>
    <property type="gene ID" value="ENSPMGG00000006578.1"/>
</dbReference>
<dbReference type="InterPro" id="IPR018114">
    <property type="entry name" value="TRYPSIN_HIS"/>
</dbReference>
<name>A0A3B3ZU15_9GOBI</name>
<keyword evidence="9" id="KW-1185">Reference proteome</keyword>
<dbReference type="PROSITE" id="PS50240">
    <property type="entry name" value="TRYPSIN_DOM"/>
    <property type="match status" value="1"/>
</dbReference>
<dbReference type="GO" id="GO:0004252">
    <property type="term" value="F:serine-type endopeptidase activity"/>
    <property type="evidence" value="ECO:0007669"/>
    <property type="project" value="InterPro"/>
</dbReference>
<evidence type="ECO:0000259" key="7">
    <source>
        <dbReference type="PROSITE" id="PS50240"/>
    </source>
</evidence>
<dbReference type="PRINTS" id="PR00722">
    <property type="entry name" value="CHYMOTRYPSIN"/>
</dbReference>
<dbReference type="InterPro" id="IPR001254">
    <property type="entry name" value="Trypsin_dom"/>
</dbReference>
<accession>A0A3B3ZU15</accession>
<keyword evidence="1 6" id="KW-0645">Protease</keyword>
<dbReference type="GO" id="GO:0006508">
    <property type="term" value="P:proteolysis"/>
    <property type="evidence" value="ECO:0007669"/>
    <property type="project" value="UniProtKB-KW"/>
</dbReference>
<dbReference type="InterPro" id="IPR033116">
    <property type="entry name" value="TRYPSIN_SER"/>
</dbReference>
<dbReference type="PANTHER" id="PTHR24252:SF7">
    <property type="entry name" value="HYALIN"/>
    <property type="match status" value="1"/>
</dbReference>
<evidence type="ECO:0000256" key="5">
    <source>
        <dbReference type="ARBA" id="ARBA00023157"/>
    </source>
</evidence>
<keyword evidence="5" id="KW-1015">Disulfide bond</keyword>
<dbReference type="Proteomes" id="UP000261520">
    <property type="component" value="Unplaced"/>
</dbReference>
<evidence type="ECO:0000256" key="2">
    <source>
        <dbReference type="ARBA" id="ARBA00022729"/>
    </source>
</evidence>
<evidence type="ECO:0000256" key="6">
    <source>
        <dbReference type="RuleBase" id="RU363034"/>
    </source>
</evidence>
<proteinExistence type="predicted"/>
<dbReference type="STRING" id="409849.ENSPMGP00000007954"/>
<dbReference type="SUPFAM" id="SSF50494">
    <property type="entry name" value="Trypsin-like serine proteases"/>
    <property type="match status" value="1"/>
</dbReference>
<keyword evidence="3 6" id="KW-0378">Hydrolase</keyword>
<reference evidence="8" key="2">
    <citation type="submission" date="2025-09" db="UniProtKB">
        <authorList>
            <consortium name="Ensembl"/>
        </authorList>
    </citation>
    <scope>IDENTIFICATION</scope>
</reference>
<dbReference type="PANTHER" id="PTHR24252">
    <property type="entry name" value="ACROSIN-RELATED"/>
    <property type="match status" value="1"/>
</dbReference>
<dbReference type="InterPro" id="IPR009003">
    <property type="entry name" value="Peptidase_S1_PA"/>
</dbReference>
<keyword evidence="2" id="KW-0732">Signal</keyword>
<evidence type="ECO:0000256" key="1">
    <source>
        <dbReference type="ARBA" id="ARBA00022670"/>
    </source>
</evidence>
<dbReference type="PROSITE" id="PS00135">
    <property type="entry name" value="TRYPSIN_SER"/>
    <property type="match status" value="1"/>
</dbReference>
<dbReference type="Pfam" id="PF00089">
    <property type="entry name" value="Trypsin"/>
    <property type="match status" value="1"/>
</dbReference>
<dbReference type="FunFam" id="2.40.10.10:FF:000024">
    <property type="entry name" value="Serine protease 53"/>
    <property type="match status" value="1"/>
</dbReference>
<dbReference type="PROSITE" id="PS00134">
    <property type="entry name" value="TRYPSIN_HIS"/>
    <property type="match status" value="1"/>
</dbReference>
<evidence type="ECO:0000256" key="3">
    <source>
        <dbReference type="ARBA" id="ARBA00022801"/>
    </source>
</evidence>
<dbReference type="SMART" id="SM00020">
    <property type="entry name" value="Tryp_SPc"/>
    <property type="match status" value="1"/>
</dbReference>
<protein>
    <recommendedName>
        <fullName evidence="7">Peptidase S1 domain-containing protein</fullName>
    </recommendedName>
</protein>
<evidence type="ECO:0000313" key="8">
    <source>
        <dbReference type="Ensembl" id="ENSPMGP00000007954.1"/>
    </source>
</evidence>
<evidence type="ECO:0000256" key="4">
    <source>
        <dbReference type="ARBA" id="ARBA00022825"/>
    </source>
</evidence>
<dbReference type="Gene3D" id="2.40.10.10">
    <property type="entry name" value="Trypsin-like serine proteases"/>
    <property type="match status" value="1"/>
</dbReference>
<dbReference type="InterPro" id="IPR043504">
    <property type="entry name" value="Peptidase_S1_PA_chymotrypsin"/>
</dbReference>
<dbReference type="InterPro" id="IPR001314">
    <property type="entry name" value="Peptidase_S1A"/>
</dbReference>
<sequence length="369" mass="40577">MVLVVLVVNRGSHDHSWFSWFSWFWWSPVVLVITRGSRDHLWFSWRGVSPLTVRHSVPLVRLCFIYLRFFNLLNLVFSVSVCGSAPLNAKTKIVGGEDAIPGSWPWQCSLLRFGSHFCGGSLINDQWVLTAAHCFSSTNTGGLTVALGRDTQQLSNPNEVTRTVTRIICHPSYDEDTNDNDICLLKLSRSVSFDSYIRPVCLAGTGNAPSAGTNVWVTGWGTINSGQDLPFPQRLQEVNVPVVSRLVCDVSYTNVDITNNMLCAGRAGKDSCQGDSGGPLVLKMNGSWVLMGVVSFGIGCGLPQFPGVYTQVSRYQTWISGRTGSDTSGFMDSEGNLSSAALHLSMHLSLTTETSQLCLISLYFYLYFD</sequence>
<dbReference type="AlphaFoldDB" id="A0A3B3ZU15"/>
<dbReference type="CDD" id="cd00190">
    <property type="entry name" value="Tryp_SPc"/>
    <property type="match status" value="1"/>
</dbReference>
<feature type="domain" description="Peptidase S1" evidence="7">
    <location>
        <begin position="93"/>
        <end position="324"/>
    </location>
</feature>